<dbReference type="Proteomes" id="UP000653076">
    <property type="component" value="Unassembled WGS sequence"/>
</dbReference>
<evidence type="ECO:0000313" key="1">
    <source>
        <dbReference type="EMBL" id="GIJ29373.1"/>
    </source>
</evidence>
<dbReference type="InterPro" id="IPR036388">
    <property type="entry name" value="WH-like_DNA-bd_sf"/>
</dbReference>
<name>A0ABQ4JG21_9ACTN</name>
<proteinExistence type="predicted"/>
<gene>
    <name evidence="1" type="ORF">Vqi01_45350</name>
</gene>
<dbReference type="Gene3D" id="1.10.10.10">
    <property type="entry name" value="Winged helix-like DNA-binding domain superfamily/Winged helix DNA-binding domain"/>
    <property type="match status" value="1"/>
</dbReference>
<evidence type="ECO:0000313" key="2">
    <source>
        <dbReference type="Proteomes" id="UP000653076"/>
    </source>
</evidence>
<dbReference type="SUPFAM" id="SSF56281">
    <property type="entry name" value="Metallo-hydrolase/oxidoreductase"/>
    <property type="match status" value="1"/>
</dbReference>
<organism evidence="1 2">
    <name type="scientific">Micromonospora qiuiae</name>
    <dbReference type="NCBI Taxonomy" id="502268"/>
    <lineage>
        <taxon>Bacteria</taxon>
        <taxon>Bacillati</taxon>
        <taxon>Actinomycetota</taxon>
        <taxon>Actinomycetes</taxon>
        <taxon>Micromonosporales</taxon>
        <taxon>Micromonosporaceae</taxon>
        <taxon>Micromonospora</taxon>
    </lineage>
</organism>
<dbReference type="InterPro" id="IPR036866">
    <property type="entry name" value="RibonucZ/Hydroxyglut_hydro"/>
</dbReference>
<comment type="caution">
    <text evidence="1">The sequence shown here is derived from an EMBL/GenBank/DDBJ whole genome shotgun (WGS) entry which is preliminary data.</text>
</comment>
<accession>A0ABQ4JG21</accession>
<dbReference type="EMBL" id="BOPC01000068">
    <property type="protein sequence ID" value="GIJ29373.1"/>
    <property type="molecule type" value="Genomic_DNA"/>
</dbReference>
<reference evidence="1 2" key="1">
    <citation type="submission" date="2021-01" db="EMBL/GenBank/DDBJ databases">
        <title>Whole genome shotgun sequence of Verrucosispora qiuiae NBRC 106684.</title>
        <authorList>
            <person name="Komaki H."/>
            <person name="Tamura T."/>
        </authorList>
    </citation>
    <scope>NUCLEOTIDE SEQUENCE [LARGE SCALE GENOMIC DNA]</scope>
    <source>
        <strain evidence="1 2">NBRC 106684</strain>
    </source>
</reference>
<keyword evidence="2" id="KW-1185">Reference proteome</keyword>
<sequence length="71" mass="8005">MHGDRTLHVVETPGHTRGHVRWTRRGHKLVDLDLLNRMLAVTETAAHLELLLAQGRLTRADVDGLRCYAIA</sequence>
<protein>
    <submittedName>
        <fullName evidence="1">Uncharacterized protein</fullName>
    </submittedName>
</protein>